<dbReference type="AlphaFoldDB" id="A0AAD6TZR7"/>
<evidence type="ECO:0000313" key="2">
    <source>
        <dbReference type="EMBL" id="KAJ7083991.1"/>
    </source>
</evidence>
<dbReference type="Pfam" id="PF12937">
    <property type="entry name" value="F-box-like"/>
    <property type="match status" value="1"/>
</dbReference>
<reference evidence="2" key="1">
    <citation type="submission" date="2023-03" db="EMBL/GenBank/DDBJ databases">
        <title>Massive genome expansion in bonnet fungi (Mycena s.s.) driven by repeated elements and novel gene families across ecological guilds.</title>
        <authorList>
            <consortium name="Lawrence Berkeley National Laboratory"/>
            <person name="Harder C.B."/>
            <person name="Miyauchi S."/>
            <person name="Viragh M."/>
            <person name="Kuo A."/>
            <person name="Thoen E."/>
            <person name="Andreopoulos B."/>
            <person name="Lu D."/>
            <person name="Skrede I."/>
            <person name="Drula E."/>
            <person name="Henrissat B."/>
            <person name="Morin E."/>
            <person name="Kohler A."/>
            <person name="Barry K."/>
            <person name="LaButti K."/>
            <person name="Morin E."/>
            <person name="Salamov A."/>
            <person name="Lipzen A."/>
            <person name="Mereny Z."/>
            <person name="Hegedus B."/>
            <person name="Baldrian P."/>
            <person name="Stursova M."/>
            <person name="Weitz H."/>
            <person name="Taylor A."/>
            <person name="Grigoriev I.V."/>
            <person name="Nagy L.G."/>
            <person name="Martin F."/>
            <person name="Kauserud H."/>
        </authorList>
    </citation>
    <scope>NUCLEOTIDE SEQUENCE</scope>
    <source>
        <strain evidence="2">CBHHK173m</strain>
    </source>
</reference>
<comment type="caution">
    <text evidence="2">The sequence shown here is derived from an EMBL/GenBank/DDBJ whole genome shotgun (WGS) entry which is preliminary data.</text>
</comment>
<proteinExistence type="predicted"/>
<keyword evidence="3" id="KW-1185">Reference proteome</keyword>
<dbReference type="SUPFAM" id="SSF81383">
    <property type="entry name" value="F-box domain"/>
    <property type="match status" value="1"/>
</dbReference>
<evidence type="ECO:0000313" key="3">
    <source>
        <dbReference type="Proteomes" id="UP001222325"/>
    </source>
</evidence>
<sequence>MHVNDFPPEILIHVFQQATGGSSLTIFISQVCRAWRGIALDSPLLWNDLRISSGSSLYKLDQLFARSRGLIVSVTVDCRAPATPLAHNWKLLKGVVAHRARIGALDFVAPQHVLSMLSRVVIGNQFPHLQRLHVVQAAAPRVRPEDEIVWRVPLWKMTFDSPHLRSLSIDAVIPTNHERFRFLRELRIKESGYFMHEIPVDHLLGLQTLSIAASPLPSLTGFPADSQLASFTLSDLRTIDNPRGTLTRLLETVRMPALQHLVVDGLSGYLWNELVRWLADAEYPALRSVALEAVQLSDMGKQHLHAFATVSALRLSRQFGDK</sequence>
<gene>
    <name evidence="2" type="ORF">B0H15DRAFT_403005</name>
</gene>
<dbReference type="Proteomes" id="UP001222325">
    <property type="component" value="Unassembled WGS sequence"/>
</dbReference>
<feature type="domain" description="F-box" evidence="1">
    <location>
        <begin position="1"/>
        <end position="49"/>
    </location>
</feature>
<dbReference type="EMBL" id="JARJCN010000039">
    <property type="protein sequence ID" value="KAJ7083991.1"/>
    <property type="molecule type" value="Genomic_DNA"/>
</dbReference>
<dbReference type="SUPFAM" id="SSF52047">
    <property type="entry name" value="RNI-like"/>
    <property type="match status" value="1"/>
</dbReference>
<dbReference type="Gene3D" id="1.20.1280.50">
    <property type="match status" value="1"/>
</dbReference>
<accession>A0AAD6TZR7</accession>
<evidence type="ECO:0000259" key="1">
    <source>
        <dbReference type="PROSITE" id="PS50181"/>
    </source>
</evidence>
<protein>
    <recommendedName>
        <fullName evidence="1">F-box domain-containing protein</fullName>
    </recommendedName>
</protein>
<name>A0AAD6TZR7_9AGAR</name>
<dbReference type="PROSITE" id="PS50181">
    <property type="entry name" value="FBOX"/>
    <property type="match status" value="1"/>
</dbReference>
<dbReference type="InterPro" id="IPR001810">
    <property type="entry name" value="F-box_dom"/>
</dbReference>
<organism evidence="2 3">
    <name type="scientific">Mycena belliarum</name>
    <dbReference type="NCBI Taxonomy" id="1033014"/>
    <lineage>
        <taxon>Eukaryota</taxon>
        <taxon>Fungi</taxon>
        <taxon>Dikarya</taxon>
        <taxon>Basidiomycota</taxon>
        <taxon>Agaricomycotina</taxon>
        <taxon>Agaricomycetes</taxon>
        <taxon>Agaricomycetidae</taxon>
        <taxon>Agaricales</taxon>
        <taxon>Marasmiineae</taxon>
        <taxon>Mycenaceae</taxon>
        <taxon>Mycena</taxon>
    </lineage>
</organism>
<dbReference type="InterPro" id="IPR036047">
    <property type="entry name" value="F-box-like_dom_sf"/>
</dbReference>